<dbReference type="Proteomes" id="UP000265515">
    <property type="component" value="Unassembled WGS sequence"/>
</dbReference>
<dbReference type="EMBL" id="BFEA01000850">
    <property type="protein sequence ID" value="GBG90880.1"/>
    <property type="molecule type" value="Genomic_DNA"/>
</dbReference>
<comment type="caution">
    <text evidence="2">The sequence shown here is derived from an EMBL/GenBank/DDBJ whole genome shotgun (WGS) entry which is preliminary data.</text>
</comment>
<sequence length="624" mass="70553">MFNYIFFKVEGRSKEEWNADFYKTILERYSKNGLIDEKWTEECDHIPDEKARKVPRRLGGPDEIHGGNGAGLEATQTMYKETPFHLKCFIYEAIDCLDDLSAEVNRISSNARHIFWEVGKRITTILPYEIEPKGVLTYNEEVVGTARGMEIRAIILDMSTSQKCIMWDDDALSELHAFFTTCCGENWALIIFAPMKHQKPVMRSVYKWDDSEVLTGSWYSHYTPSTTVDKYDNIAVRYIDMMTIVLHVENGNLNNITVAPKLRAELTNFNIEEGEFVSLFIREDGGVMLLGRAHAGLIWKLTGGGYHVFACDDTIKELTYLFKFLDFYVKDPRNRCRFEKPQVEHRKDRDIYNKLGRKREKVWAYLFGDAPQSAVDNDYVIRKNELEIAMNEYHDSHMGAFHMFVARCEHLYFNMKKRALPGRDYADLARKADNFNNIDCDEDTSDSDLDVQARAARGVAEGARGEEPQGSTNGPAQKASSSMGATRASEGNVETRMTGRAERNGVATNPVGASEGIVNSQGNTGGEENRCAMAPPTAGPSSTHAPQAEQQTLTSMDTDEDEELDMTALTPKLVPGRPLPQGFALNPSVPYLLQDKYKESSEEDWGHHILWHEGVFEPCVFAGQ</sequence>
<organism evidence="2 3">
    <name type="scientific">Chara braunii</name>
    <name type="common">Braun's stonewort</name>
    <dbReference type="NCBI Taxonomy" id="69332"/>
    <lineage>
        <taxon>Eukaryota</taxon>
        <taxon>Viridiplantae</taxon>
        <taxon>Streptophyta</taxon>
        <taxon>Charophyceae</taxon>
        <taxon>Charales</taxon>
        <taxon>Characeae</taxon>
        <taxon>Chara</taxon>
    </lineage>
</organism>
<gene>
    <name evidence="2" type="ORF">CBR_g51386</name>
</gene>
<name>A0A388M8J8_CHABU</name>
<accession>A0A388M8J8</accession>
<feature type="compositionally biased region" description="Polar residues" evidence="1">
    <location>
        <begin position="539"/>
        <end position="551"/>
    </location>
</feature>
<proteinExistence type="predicted"/>
<keyword evidence="3" id="KW-1185">Reference proteome</keyword>
<feature type="compositionally biased region" description="Polar residues" evidence="1">
    <location>
        <begin position="469"/>
        <end position="484"/>
    </location>
</feature>
<evidence type="ECO:0000256" key="1">
    <source>
        <dbReference type="SAM" id="MobiDB-lite"/>
    </source>
</evidence>
<evidence type="ECO:0000313" key="3">
    <source>
        <dbReference type="Proteomes" id="UP000265515"/>
    </source>
</evidence>
<evidence type="ECO:0000313" key="2">
    <source>
        <dbReference type="EMBL" id="GBG90880.1"/>
    </source>
</evidence>
<dbReference type="AlphaFoldDB" id="A0A388M8J8"/>
<feature type="region of interest" description="Disordered" evidence="1">
    <location>
        <begin position="456"/>
        <end position="559"/>
    </location>
</feature>
<protein>
    <submittedName>
        <fullName evidence="2">Uncharacterized protein</fullName>
    </submittedName>
</protein>
<reference evidence="2 3" key="1">
    <citation type="journal article" date="2018" name="Cell">
        <title>The Chara Genome: Secondary Complexity and Implications for Plant Terrestrialization.</title>
        <authorList>
            <person name="Nishiyama T."/>
            <person name="Sakayama H."/>
            <person name="Vries J.D."/>
            <person name="Buschmann H."/>
            <person name="Saint-Marcoux D."/>
            <person name="Ullrich K.K."/>
            <person name="Haas F.B."/>
            <person name="Vanderstraeten L."/>
            <person name="Becker D."/>
            <person name="Lang D."/>
            <person name="Vosolsobe S."/>
            <person name="Rombauts S."/>
            <person name="Wilhelmsson P.K.I."/>
            <person name="Janitza P."/>
            <person name="Kern R."/>
            <person name="Heyl A."/>
            <person name="Rumpler F."/>
            <person name="Villalobos L.I.A.C."/>
            <person name="Clay J.M."/>
            <person name="Skokan R."/>
            <person name="Toyoda A."/>
            <person name="Suzuki Y."/>
            <person name="Kagoshima H."/>
            <person name="Schijlen E."/>
            <person name="Tajeshwar N."/>
            <person name="Catarino B."/>
            <person name="Hetherington A.J."/>
            <person name="Saltykova A."/>
            <person name="Bonnot C."/>
            <person name="Breuninger H."/>
            <person name="Symeonidi A."/>
            <person name="Radhakrishnan G.V."/>
            <person name="Van Nieuwerburgh F."/>
            <person name="Deforce D."/>
            <person name="Chang C."/>
            <person name="Karol K.G."/>
            <person name="Hedrich R."/>
            <person name="Ulvskov P."/>
            <person name="Glockner G."/>
            <person name="Delwiche C.F."/>
            <person name="Petrasek J."/>
            <person name="Van de Peer Y."/>
            <person name="Friml J."/>
            <person name="Beilby M."/>
            <person name="Dolan L."/>
            <person name="Kohara Y."/>
            <person name="Sugano S."/>
            <person name="Fujiyama A."/>
            <person name="Delaux P.-M."/>
            <person name="Quint M."/>
            <person name="TheiBen G."/>
            <person name="Hagemann M."/>
            <person name="Harholt J."/>
            <person name="Dunand C."/>
            <person name="Zachgo S."/>
            <person name="Langdale J."/>
            <person name="Maumus F."/>
            <person name="Straeten D.V.D."/>
            <person name="Gould S.B."/>
            <person name="Rensing S.A."/>
        </authorList>
    </citation>
    <scope>NUCLEOTIDE SEQUENCE [LARGE SCALE GENOMIC DNA]</scope>
    <source>
        <strain evidence="2 3">S276</strain>
    </source>
</reference>
<dbReference type="Gramene" id="GBG90880">
    <property type="protein sequence ID" value="GBG90880"/>
    <property type="gene ID" value="CBR_g51386"/>
</dbReference>